<keyword evidence="3" id="KW-1185">Reference proteome</keyword>
<accession>A0A8R1V146</accession>
<evidence type="ECO:0000256" key="1">
    <source>
        <dbReference type="SAM" id="MobiDB-lite"/>
    </source>
</evidence>
<proteinExistence type="predicted"/>
<reference evidence="2" key="2">
    <citation type="submission" date="2022-06" db="UniProtKB">
        <authorList>
            <consortium name="EnsemblMetazoa"/>
        </authorList>
    </citation>
    <scope>IDENTIFICATION</scope>
    <source>
        <strain evidence="2">PS312</strain>
    </source>
</reference>
<accession>A0A2A6C1M7</accession>
<name>A0A2A6C1M7_PRIPA</name>
<sequence>MIQVGDTRRVAQADGRGFSKLEMEESGGESRPPVVSARMENGEWRMERMEIGGPQGSTFFTLWRKKKRTLGARSAWRCYKTDSQTTTRKRMTVRINKPYSPRLNSYTSTVHPLLAKKHACSAPTRPAPAIITLGIWK</sequence>
<evidence type="ECO:0000313" key="3">
    <source>
        <dbReference type="Proteomes" id="UP000005239"/>
    </source>
</evidence>
<feature type="region of interest" description="Disordered" evidence="1">
    <location>
        <begin position="1"/>
        <end position="35"/>
    </location>
</feature>
<organism evidence="2 3">
    <name type="scientific">Pristionchus pacificus</name>
    <name type="common">Parasitic nematode worm</name>
    <dbReference type="NCBI Taxonomy" id="54126"/>
    <lineage>
        <taxon>Eukaryota</taxon>
        <taxon>Metazoa</taxon>
        <taxon>Ecdysozoa</taxon>
        <taxon>Nematoda</taxon>
        <taxon>Chromadorea</taxon>
        <taxon>Rhabditida</taxon>
        <taxon>Rhabditina</taxon>
        <taxon>Diplogasteromorpha</taxon>
        <taxon>Diplogasteroidea</taxon>
        <taxon>Neodiplogasteridae</taxon>
        <taxon>Pristionchus</taxon>
    </lineage>
</organism>
<dbReference type="EnsemblMetazoa" id="PPA45850.1">
    <property type="protein sequence ID" value="PPA45850.1"/>
    <property type="gene ID" value="WBGene00284219"/>
</dbReference>
<gene>
    <name evidence="2" type="primary">WBGene00284219</name>
</gene>
<protein>
    <submittedName>
        <fullName evidence="2">Uncharacterized protein</fullName>
    </submittedName>
</protein>
<dbReference type="Proteomes" id="UP000005239">
    <property type="component" value="Unassembled WGS sequence"/>
</dbReference>
<dbReference type="AlphaFoldDB" id="A0A2A6C1M7"/>
<reference evidence="3" key="1">
    <citation type="journal article" date="2008" name="Nat. Genet.">
        <title>The Pristionchus pacificus genome provides a unique perspective on nematode lifestyle and parasitism.</title>
        <authorList>
            <person name="Dieterich C."/>
            <person name="Clifton S.W."/>
            <person name="Schuster L.N."/>
            <person name="Chinwalla A."/>
            <person name="Delehaunty K."/>
            <person name="Dinkelacker I."/>
            <person name="Fulton L."/>
            <person name="Fulton R."/>
            <person name="Godfrey J."/>
            <person name="Minx P."/>
            <person name="Mitreva M."/>
            <person name="Roeseler W."/>
            <person name="Tian H."/>
            <person name="Witte H."/>
            <person name="Yang S.P."/>
            <person name="Wilson R.K."/>
            <person name="Sommer R.J."/>
        </authorList>
    </citation>
    <scope>NUCLEOTIDE SEQUENCE [LARGE SCALE GENOMIC DNA]</scope>
    <source>
        <strain evidence="3">PS312</strain>
    </source>
</reference>
<evidence type="ECO:0000313" key="2">
    <source>
        <dbReference type="EnsemblMetazoa" id="PPA45850.1"/>
    </source>
</evidence>
<feature type="compositionally biased region" description="Basic and acidic residues" evidence="1">
    <location>
        <begin position="1"/>
        <end position="23"/>
    </location>
</feature>